<dbReference type="CDD" id="cd15488">
    <property type="entry name" value="Tm-1-like"/>
    <property type="match status" value="1"/>
</dbReference>
<organism evidence="3 4">
    <name type="scientific">Pseudonocardia endophytica</name>
    <dbReference type="NCBI Taxonomy" id="401976"/>
    <lineage>
        <taxon>Bacteria</taxon>
        <taxon>Bacillati</taxon>
        <taxon>Actinomycetota</taxon>
        <taxon>Actinomycetes</taxon>
        <taxon>Pseudonocardiales</taxon>
        <taxon>Pseudonocardiaceae</taxon>
        <taxon>Pseudonocardia</taxon>
    </lineage>
</organism>
<dbReference type="InterPro" id="IPR056778">
    <property type="entry name" value="UPF0261_C"/>
</dbReference>
<dbReference type="AlphaFoldDB" id="A0A4R1HGP2"/>
<feature type="domain" description="UPF0261" evidence="2">
    <location>
        <begin position="127"/>
        <end position="341"/>
    </location>
</feature>
<protein>
    <submittedName>
        <fullName evidence="3">Uncharacterized protein (UPF0261 family)</fullName>
    </submittedName>
</protein>
<gene>
    <name evidence="3" type="ORF">EV378_5335</name>
</gene>
<feature type="domain" description="UPF0261" evidence="1">
    <location>
        <begin position="4"/>
        <end position="120"/>
    </location>
</feature>
<dbReference type="Gene3D" id="3.40.50.12020">
    <property type="entry name" value="Uncharacterised protein family UPF0261, NN domain"/>
    <property type="match status" value="1"/>
</dbReference>
<accession>A0A4R1HGP2</accession>
<keyword evidence="4" id="KW-1185">Reference proteome</keyword>
<evidence type="ECO:0000259" key="1">
    <source>
        <dbReference type="Pfam" id="PF06792"/>
    </source>
</evidence>
<dbReference type="NCBIfam" id="NF002674">
    <property type="entry name" value="PRK02399.1-2"/>
    <property type="match status" value="1"/>
</dbReference>
<dbReference type="NCBIfam" id="NF002673">
    <property type="entry name" value="PRK02399.1-1"/>
    <property type="match status" value="1"/>
</dbReference>
<dbReference type="PANTHER" id="PTHR31862">
    <property type="entry name" value="UPF0261 DOMAIN PROTEIN (AFU_ORTHOLOGUE AFUA_1G10120)"/>
    <property type="match status" value="1"/>
</dbReference>
<sequence>MAAAHPDGPDAVFTGDRGSAVGAMAVALERWLSGRDDVGGVLALGGSGGTALVTPAMRALPVGVPKLMVSTVASGDTAPYVGAADIAMLHSVTDVAGLNRISRRVLGNAAHMLAGAVRAEIPAGDDRPAAAMTMFGVTTPCVTQVRDRLGDEVDPLVFHATGTGGRAMEKLVDSGLVDSVLDLTTTEIADLVVGGVMAAGEDRMDAIARTRIPYVGSCGALDMVNFGAPDTVPERFAGRLFYEHNAQVTLMRTTAEENVEIGRFLARKIDACAGPLLFLLPTGGVSLLDAPGQPFHDPSTDEALFATIESTVARPERIARVPHNINDPEFADAVVAAWREVIAQ</sequence>
<reference evidence="3 4" key="1">
    <citation type="submission" date="2019-03" db="EMBL/GenBank/DDBJ databases">
        <title>Sequencing the genomes of 1000 actinobacteria strains.</title>
        <authorList>
            <person name="Klenk H.-P."/>
        </authorList>
    </citation>
    <scope>NUCLEOTIDE SEQUENCE [LARGE SCALE GENOMIC DNA]</scope>
    <source>
        <strain evidence="3 4">DSM 44969</strain>
    </source>
</reference>
<dbReference type="Pfam" id="PF23189">
    <property type="entry name" value="UPF0261_C"/>
    <property type="match status" value="1"/>
</dbReference>
<dbReference type="InterPro" id="IPR044122">
    <property type="entry name" value="UPF0261_N"/>
</dbReference>
<dbReference type="Proteomes" id="UP000295560">
    <property type="component" value="Unassembled WGS sequence"/>
</dbReference>
<dbReference type="EMBL" id="SMFZ01000002">
    <property type="protein sequence ID" value="TCK21354.1"/>
    <property type="molecule type" value="Genomic_DNA"/>
</dbReference>
<comment type="caution">
    <text evidence="3">The sequence shown here is derived from an EMBL/GenBank/DDBJ whole genome shotgun (WGS) entry which is preliminary data.</text>
</comment>
<dbReference type="PANTHER" id="PTHR31862:SF1">
    <property type="entry name" value="UPF0261 DOMAIN PROTEIN (AFU_ORTHOLOGUE AFUA_1G10120)"/>
    <property type="match status" value="1"/>
</dbReference>
<dbReference type="InterPro" id="IPR051353">
    <property type="entry name" value="Tobamovirus_resist_UPF0261"/>
</dbReference>
<name>A0A4R1HGP2_PSEEN</name>
<evidence type="ECO:0000313" key="4">
    <source>
        <dbReference type="Proteomes" id="UP000295560"/>
    </source>
</evidence>
<proteinExistence type="predicted"/>
<evidence type="ECO:0000259" key="2">
    <source>
        <dbReference type="Pfam" id="PF23189"/>
    </source>
</evidence>
<evidence type="ECO:0000313" key="3">
    <source>
        <dbReference type="EMBL" id="TCK21354.1"/>
    </source>
</evidence>
<dbReference type="Pfam" id="PF06792">
    <property type="entry name" value="UPF0261"/>
    <property type="match status" value="1"/>
</dbReference>
<dbReference type="Gene3D" id="3.40.50.12030">
    <property type="entry name" value="Uncharacterised protein family UPF0261, NC domain"/>
    <property type="match status" value="1"/>
</dbReference>